<keyword evidence="1" id="KW-1133">Transmembrane helix</keyword>
<evidence type="ECO:0000313" key="2">
    <source>
        <dbReference type="EMBL" id="MBT9281134.1"/>
    </source>
</evidence>
<comment type="caution">
    <text evidence="2">The sequence shown here is derived from an EMBL/GenBank/DDBJ whole genome shotgun (WGS) entry which is preliminary data.</text>
</comment>
<feature type="non-terminal residue" evidence="2">
    <location>
        <position position="1"/>
    </location>
</feature>
<evidence type="ECO:0000313" key="3">
    <source>
        <dbReference type="Proteomes" id="UP000748108"/>
    </source>
</evidence>
<protein>
    <submittedName>
        <fullName evidence="2">Uncharacterized protein</fullName>
    </submittedName>
</protein>
<feature type="transmembrane region" description="Helical" evidence="1">
    <location>
        <begin position="236"/>
        <end position="254"/>
    </location>
</feature>
<proteinExistence type="predicted"/>
<keyword evidence="1" id="KW-0812">Transmembrane</keyword>
<gene>
    <name evidence="2" type="ORF">KM312_00425</name>
</gene>
<feature type="transmembrane region" description="Helical" evidence="1">
    <location>
        <begin position="324"/>
        <end position="345"/>
    </location>
</feature>
<sequence>GSALGALWGLALQGLRTLAGAGGRLLRLALGLGQRAAVGFAELVLRRAAAVRAGWTAIGGLAGLIRYARGGAKWGLRQLGKGAAAFGRLVFGGIRKAPALGLGLLAGLGLAVVHWASKSGVPSKLEEDIKKGLGLFSKVALYLGDRVVYDLKFNEALESSPNGSGWRIGRWFIGGRVKFFKKFAPYFWQEQKKWGNWADAAQDAYDGVGLVENVKSVWDKVKDIKLGKPLTFVGRLAMRVNLAGAVTSVAFGIWDISMDIRKIVNVTDDKDRGQAAFEFWQDLGMMLGGLGLTISSLAALSTSGLLGGALGAAVGALATTLLPFAVPLAVGGLIILGAVTALKWWDLKFNGGELTESVGRGIRNGIAWIKSLPGRAVDAVKETVGKKAADTVKDVGREAGKRAKRWIKKKVQDLLYPKPPNPRIFK</sequence>
<dbReference type="EMBL" id="JAHHQF010000015">
    <property type="protein sequence ID" value="MBT9281134.1"/>
    <property type="molecule type" value="Genomic_DNA"/>
</dbReference>
<reference evidence="2" key="1">
    <citation type="journal article" date="2021" name="Microbiology">
        <title>Metagenomic Analysis of the Microbial Community in the Underground Coal Fire Area (Kemerovo Region, Russia) Revealed Predominance of Thermophilic Members of the Phyla Deinococcus-thermus, Aquificae, and Firmicutes.</title>
        <authorList>
            <person name="Kadnikov V."/>
            <person name="Mardanov A.V."/>
            <person name="Beletsky A.V."/>
            <person name="Karnachuk O.V."/>
            <person name="Ravin N.V."/>
        </authorList>
    </citation>
    <scope>NUCLEOTIDE SEQUENCE</scope>
    <source>
        <strain evidence="2">RBS10-49</strain>
    </source>
</reference>
<accession>A0A947CU80</accession>
<dbReference type="AlphaFoldDB" id="A0A947CU80"/>
<organism evidence="2 3">
    <name type="scientific">Hydrogenibacillus schlegelii</name>
    <name type="common">Bacillus schlegelii</name>
    <dbReference type="NCBI Taxonomy" id="1484"/>
    <lineage>
        <taxon>Bacteria</taxon>
        <taxon>Bacillati</taxon>
        <taxon>Bacillota</taxon>
        <taxon>Bacilli</taxon>
        <taxon>Bacillales</taxon>
        <taxon>Bacillales Family X. Incertae Sedis</taxon>
        <taxon>Hydrogenibacillus</taxon>
    </lineage>
</organism>
<feature type="transmembrane region" description="Helical" evidence="1">
    <location>
        <begin position="290"/>
        <end position="318"/>
    </location>
</feature>
<evidence type="ECO:0000256" key="1">
    <source>
        <dbReference type="SAM" id="Phobius"/>
    </source>
</evidence>
<dbReference type="Proteomes" id="UP000748108">
    <property type="component" value="Unassembled WGS sequence"/>
</dbReference>
<keyword evidence="1" id="KW-0472">Membrane</keyword>
<name>A0A947CU80_HYDSH</name>